<evidence type="ECO:0008006" key="4">
    <source>
        <dbReference type="Google" id="ProtNLM"/>
    </source>
</evidence>
<dbReference type="AlphaFoldDB" id="A0A072NUZ7"/>
<protein>
    <recommendedName>
        <fullName evidence="4">Cytochrome c oxidase subunit 2A</fullName>
    </recommendedName>
</protein>
<evidence type="ECO:0000313" key="2">
    <source>
        <dbReference type="EMBL" id="KEF37065.1"/>
    </source>
</evidence>
<dbReference type="EMBL" id="JJRY01000018">
    <property type="protein sequence ID" value="KEF37065.1"/>
    <property type="molecule type" value="Genomic_DNA"/>
</dbReference>
<sequence length="46" mass="5076">MAKPELHHKTEVEDSNSLKGTLLSVGILGLILVGTWLGVFNLFLQR</sequence>
<comment type="caution">
    <text evidence="2">The sequence shown here is derived from an EMBL/GenBank/DDBJ whole genome shotgun (WGS) entry which is preliminary data.</text>
</comment>
<dbReference type="RefSeq" id="WP_152551280.1">
    <property type="nucleotide sequence ID" value="NZ_JJRY01000018.1"/>
</dbReference>
<dbReference type="Proteomes" id="UP000027936">
    <property type="component" value="Unassembled WGS sequence"/>
</dbReference>
<name>A0A072NUZ7_SCHAZ</name>
<keyword evidence="1" id="KW-0472">Membrane</keyword>
<keyword evidence="1" id="KW-0812">Transmembrane</keyword>
<keyword evidence="1" id="KW-1133">Transmembrane helix</keyword>
<accession>A0A072NUZ7</accession>
<reference evidence="2 3" key="1">
    <citation type="submission" date="2014-04" db="EMBL/GenBank/DDBJ databases">
        <title>Draft genome sequence of Bacillus azotoformans MEV2011, a (co-) denitrifying strain unable to grow in the presence of oxygen.</title>
        <authorList>
            <person name="Nielsen M."/>
            <person name="Schreiber L."/>
            <person name="Finster K."/>
            <person name="Schramm A."/>
        </authorList>
    </citation>
    <scope>NUCLEOTIDE SEQUENCE [LARGE SCALE GENOMIC DNA]</scope>
    <source>
        <strain evidence="2 3">MEV2011</strain>
    </source>
</reference>
<organism evidence="2 3">
    <name type="scientific">Schinkia azotoformans MEV2011</name>
    <dbReference type="NCBI Taxonomy" id="1348973"/>
    <lineage>
        <taxon>Bacteria</taxon>
        <taxon>Bacillati</taxon>
        <taxon>Bacillota</taxon>
        <taxon>Bacilli</taxon>
        <taxon>Bacillales</taxon>
        <taxon>Bacillaceae</taxon>
        <taxon>Calidifontibacillus/Schinkia group</taxon>
        <taxon>Schinkia</taxon>
    </lineage>
</organism>
<gene>
    <name evidence="2" type="ORF">M670_03656</name>
</gene>
<evidence type="ECO:0000313" key="3">
    <source>
        <dbReference type="Proteomes" id="UP000027936"/>
    </source>
</evidence>
<proteinExistence type="predicted"/>
<dbReference type="PATRIC" id="fig|1348973.3.peg.3533"/>
<feature type="transmembrane region" description="Helical" evidence="1">
    <location>
        <begin position="20"/>
        <end position="44"/>
    </location>
</feature>
<evidence type="ECO:0000256" key="1">
    <source>
        <dbReference type="SAM" id="Phobius"/>
    </source>
</evidence>